<evidence type="ECO:0000256" key="1">
    <source>
        <dbReference type="SAM" id="Phobius"/>
    </source>
</evidence>
<reference evidence="2 3" key="1">
    <citation type="journal article" date="2012" name="J. Bacteriol.">
        <title>Genome Sequence of the Filamentous Bacterium Fibrisoma limi BUZ 3T.</title>
        <authorList>
            <person name="Filippini M."/>
            <person name="Qi W."/>
            <person name="Jaenicke S."/>
            <person name="Goesmann A."/>
            <person name="Smits T.H."/>
            <person name="Bagheri H.C."/>
        </authorList>
    </citation>
    <scope>NUCLEOTIDE SEQUENCE [LARGE SCALE GENOMIC DNA]</scope>
    <source>
        <strain evidence="3">BUZ 3T</strain>
    </source>
</reference>
<comment type="caution">
    <text evidence="2">The sequence shown here is derived from an EMBL/GenBank/DDBJ whole genome shotgun (WGS) entry which is preliminary data.</text>
</comment>
<dbReference type="AlphaFoldDB" id="I2GH39"/>
<keyword evidence="1" id="KW-0812">Transmembrane</keyword>
<dbReference type="STRING" id="1185876.BN8_02291"/>
<feature type="transmembrane region" description="Helical" evidence="1">
    <location>
        <begin position="12"/>
        <end position="34"/>
    </location>
</feature>
<accession>I2GH39</accession>
<dbReference type="Proteomes" id="UP000009309">
    <property type="component" value="Unassembled WGS sequence"/>
</dbReference>
<protein>
    <submittedName>
        <fullName evidence="2">Uncharacterized protein</fullName>
    </submittedName>
</protein>
<keyword evidence="1" id="KW-1133">Transmembrane helix</keyword>
<proteinExistence type="predicted"/>
<evidence type="ECO:0000313" key="2">
    <source>
        <dbReference type="EMBL" id="CCH53214.1"/>
    </source>
</evidence>
<keyword evidence="3" id="KW-1185">Reference proteome</keyword>
<keyword evidence="1" id="KW-0472">Membrane</keyword>
<name>I2GH39_9BACT</name>
<dbReference type="EMBL" id="CAIT01000006">
    <property type="protein sequence ID" value="CCH53214.1"/>
    <property type="molecule type" value="Genomic_DNA"/>
</dbReference>
<sequence length="37" mass="4289">MKRYQCYSELKLYKIRILTAFIASATSTNVAAVYKNE</sequence>
<gene>
    <name evidence="2" type="ORF">BN8_02291</name>
</gene>
<evidence type="ECO:0000313" key="3">
    <source>
        <dbReference type="Proteomes" id="UP000009309"/>
    </source>
</evidence>
<organism evidence="2 3">
    <name type="scientific">Fibrisoma limi BUZ 3</name>
    <dbReference type="NCBI Taxonomy" id="1185876"/>
    <lineage>
        <taxon>Bacteria</taxon>
        <taxon>Pseudomonadati</taxon>
        <taxon>Bacteroidota</taxon>
        <taxon>Cytophagia</taxon>
        <taxon>Cytophagales</taxon>
        <taxon>Spirosomataceae</taxon>
        <taxon>Fibrisoma</taxon>
    </lineage>
</organism>